<evidence type="ECO:0000256" key="1">
    <source>
        <dbReference type="ARBA" id="ARBA00022598"/>
    </source>
</evidence>
<accession>A0A3D8Y898</accession>
<evidence type="ECO:0000313" key="5">
    <source>
        <dbReference type="EMBL" id="REA58724.1"/>
    </source>
</evidence>
<evidence type="ECO:0000259" key="3">
    <source>
        <dbReference type="Pfam" id="PF10079"/>
    </source>
</evidence>
<feature type="domain" description="Bacillithiol biosynthesis BshC N-terminal Rossmann-like" evidence="3">
    <location>
        <begin position="1"/>
        <end position="358"/>
    </location>
</feature>
<dbReference type="InterPro" id="IPR055398">
    <property type="entry name" value="Rossmann-like_BshC"/>
</dbReference>
<gene>
    <name evidence="2 5" type="primary">bshC</name>
    <name evidence="5" type="ORF">DSL64_20020</name>
</gene>
<dbReference type="EC" id="6.-.-.-" evidence="2"/>
<comment type="similarity">
    <text evidence="2">Belongs to the BshC family.</text>
</comment>
<dbReference type="PIRSF" id="PIRSF012535">
    <property type="entry name" value="UCP012535"/>
    <property type="match status" value="1"/>
</dbReference>
<sequence length="521" mass="60060">MTLNKVDLRKTGQFPALLLDYLDQKPVTEEFYSVYPTVENARQAIDSKSEFDSEKRQTLVNVLEKQYKGLPNKPDFSTLLDTNTFTVTTGHQLNIFTGPLYIIYKIVTTIKLARELKTAYPDCNFVPVYWMATEDHDFAEIASFHLFGQTFKWEGEHQGAVGRLNPKELESILKVLPTKPLLFAKAYLENNTLADAVRCYMHELFGSEGLICLDADEAELKKHFLPVIREELTQSVSEKLVTETTSKLAELGYHTPLTAREINLFYLRDNLRERIVKEGDQFKVLNTDLTFTEKELLTEAEEHPEYFSPNVVLRPLYEEIILPNLAYIGGPSELPYWMQLKGVFDHYQTPFPMLIPRNFGMYINATISNKLEKLGINPEDLFMDQVMLRKTYVQKNTENELSLQSQKSAFLNLFDEIIEKATAVERTMEGAVKAERARLFSALENLEKRIRKAEERNHESEITQLLNVQEKLFPGGSAQERYDNLLSFYINDSTFISKLFAAFEPLEFKYFILSENGTTDS</sequence>
<keyword evidence="2" id="KW-0175">Coiled coil</keyword>
<dbReference type="NCBIfam" id="TIGR03998">
    <property type="entry name" value="thiol_BshC"/>
    <property type="match status" value="1"/>
</dbReference>
<evidence type="ECO:0000256" key="2">
    <source>
        <dbReference type="HAMAP-Rule" id="MF_01867"/>
    </source>
</evidence>
<dbReference type="InterPro" id="IPR011199">
    <property type="entry name" value="Bacillithiol_biosynth_BshC"/>
</dbReference>
<name>A0A3D8Y898_9BACT</name>
<dbReference type="EMBL" id="QNUL01000019">
    <property type="protein sequence ID" value="REA58724.1"/>
    <property type="molecule type" value="Genomic_DNA"/>
</dbReference>
<dbReference type="RefSeq" id="WP_115832780.1">
    <property type="nucleotide sequence ID" value="NZ_QNUL01000019.1"/>
</dbReference>
<dbReference type="Pfam" id="PF24850">
    <property type="entry name" value="CC_BshC"/>
    <property type="match status" value="1"/>
</dbReference>
<keyword evidence="1 2" id="KW-0436">Ligase</keyword>
<dbReference type="Pfam" id="PF10079">
    <property type="entry name" value="Rossmann-like_BshC"/>
    <property type="match status" value="1"/>
</dbReference>
<dbReference type="InterPro" id="IPR055399">
    <property type="entry name" value="CC_BshC"/>
</dbReference>
<dbReference type="Proteomes" id="UP000256373">
    <property type="component" value="Unassembled WGS sequence"/>
</dbReference>
<feature type="domain" description="Bacillithiol biosynthesis BshC C-terminal coiled-coil" evidence="4">
    <location>
        <begin position="361"/>
        <end position="513"/>
    </location>
</feature>
<feature type="coiled-coil region" evidence="2">
    <location>
        <begin position="436"/>
        <end position="463"/>
    </location>
</feature>
<dbReference type="OrthoDB" id="9765151at2"/>
<dbReference type="GO" id="GO:0016874">
    <property type="term" value="F:ligase activity"/>
    <property type="evidence" value="ECO:0007669"/>
    <property type="project" value="UniProtKB-UniRule"/>
</dbReference>
<proteinExistence type="inferred from homology"/>
<reference evidence="5 6" key="1">
    <citation type="submission" date="2018-07" db="EMBL/GenBank/DDBJ databases">
        <title>Dyadobacter roseus sp. nov., isolated from rose rhizosphere soil.</title>
        <authorList>
            <person name="Chen L."/>
        </authorList>
    </citation>
    <scope>NUCLEOTIDE SEQUENCE [LARGE SCALE GENOMIC DNA]</scope>
    <source>
        <strain evidence="5 6">RS19</strain>
    </source>
</reference>
<dbReference type="HAMAP" id="MF_01867">
    <property type="entry name" value="BshC"/>
    <property type="match status" value="1"/>
</dbReference>
<dbReference type="AlphaFoldDB" id="A0A3D8Y898"/>
<evidence type="ECO:0000259" key="4">
    <source>
        <dbReference type="Pfam" id="PF24850"/>
    </source>
</evidence>
<keyword evidence="6" id="KW-1185">Reference proteome</keyword>
<organism evidence="5 6">
    <name type="scientific">Dyadobacter luteus</name>
    <dbReference type="NCBI Taxonomy" id="2259619"/>
    <lineage>
        <taxon>Bacteria</taxon>
        <taxon>Pseudomonadati</taxon>
        <taxon>Bacteroidota</taxon>
        <taxon>Cytophagia</taxon>
        <taxon>Cytophagales</taxon>
        <taxon>Spirosomataceae</taxon>
        <taxon>Dyadobacter</taxon>
    </lineage>
</organism>
<protein>
    <recommendedName>
        <fullName evidence="2">Putative cysteine ligase BshC</fullName>
        <ecNumber evidence="2">6.-.-.-</ecNumber>
    </recommendedName>
</protein>
<comment type="caution">
    <text evidence="5">The sequence shown here is derived from an EMBL/GenBank/DDBJ whole genome shotgun (WGS) entry which is preliminary data.</text>
</comment>
<evidence type="ECO:0000313" key="6">
    <source>
        <dbReference type="Proteomes" id="UP000256373"/>
    </source>
</evidence>